<dbReference type="PANTHER" id="PTHR30011:SF16">
    <property type="entry name" value="C2H2 FINGER DOMAIN TRANSCRIPTION FACTOR (EUROFUNG)-RELATED"/>
    <property type="match status" value="1"/>
</dbReference>
<proteinExistence type="inferred from homology"/>
<dbReference type="PANTHER" id="PTHR30011">
    <property type="entry name" value="ALKANESULFONATE MONOOXYGENASE-RELATED"/>
    <property type="match status" value="1"/>
</dbReference>
<reference evidence="8" key="1">
    <citation type="submission" date="2023-02" db="EMBL/GenBank/DDBJ databases">
        <title>Pathogen: clinical or host-associated sample.</title>
        <authorList>
            <person name="Hergert J."/>
            <person name="Casey R."/>
            <person name="Wagner J."/>
            <person name="Young E.L."/>
            <person name="Oakeson K.F."/>
        </authorList>
    </citation>
    <scope>NUCLEOTIDE SEQUENCE</scope>
    <source>
        <strain evidence="8">2022CK-00830</strain>
        <plasmid evidence="8">unnamed1</plasmid>
    </source>
</reference>
<dbReference type="CDD" id="cd01095">
    <property type="entry name" value="Nitrilotriacetate_monoxgenase"/>
    <property type="match status" value="1"/>
</dbReference>
<dbReference type="RefSeq" id="WP_094046648.1">
    <property type="nucleotide sequence ID" value="NZ_CP118102.1"/>
</dbReference>
<keyword evidence="2 6" id="KW-0288">FMN</keyword>
<feature type="binding site" evidence="6">
    <location>
        <position position="59"/>
    </location>
    <ligand>
        <name>FMN</name>
        <dbReference type="ChEBI" id="CHEBI:58210"/>
    </ligand>
</feature>
<dbReference type="InterPro" id="IPR016215">
    <property type="entry name" value="NTA_MOA"/>
</dbReference>
<dbReference type="Proteomes" id="UP001220962">
    <property type="component" value="Plasmid unnamed1"/>
</dbReference>
<gene>
    <name evidence="8" type="ORF">PUW23_26070</name>
</gene>
<name>A0AAX3N7I5_9BACL</name>
<keyword evidence="1 6" id="KW-0285">Flavoprotein</keyword>
<evidence type="ECO:0000313" key="8">
    <source>
        <dbReference type="EMBL" id="WDH85306.1"/>
    </source>
</evidence>
<dbReference type="InterPro" id="IPR036661">
    <property type="entry name" value="Luciferase-like_sf"/>
</dbReference>
<dbReference type="InterPro" id="IPR011251">
    <property type="entry name" value="Luciferase-like_dom"/>
</dbReference>
<protein>
    <submittedName>
        <fullName evidence="8">LLM class flavin-dependent oxidoreductase</fullName>
    </submittedName>
</protein>
<dbReference type="PIRSF" id="PIRSF000337">
    <property type="entry name" value="NTA_MOA"/>
    <property type="match status" value="1"/>
</dbReference>
<dbReference type="Pfam" id="PF00296">
    <property type="entry name" value="Bac_luciferase"/>
    <property type="match status" value="1"/>
</dbReference>
<organism evidence="8 9">
    <name type="scientific">Paenibacillus urinalis</name>
    <dbReference type="NCBI Taxonomy" id="521520"/>
    <lineage>
        <taxon>Bacteria</taxon>
        <taxon>Bacillati</taxon>
        <taxon>Bacillota</taxon>
        <taxon>Bacilli</taxon>
        <taxon>Bacillales</taxon>
        <taxon>Paenibacillaceae</taxon>
        <taxon>Paenibacillus</taxon>
    </lineage>
</organism>
<evidence type="ECO:0000256" key="2">
    <source>
        <dbReference type="ARBA" id="ARBA00022643"/>
    </source>
</evidence>
<evidence type="ECO:0000256" key="5">
    <source>
        <dbReference type="ARBA" id="ARBA00033748"/>
    </source>
</evidence>
<keyword evidence="8" id="KW-0614">Plasmid</keyword>
<evidence type="ECO:0000256" key="3">
    <source>
        <dbReference type="ARBA" id="ARBA00023002"/>
    </source>
</evidence>
<dbReference type="InterPro" id="IPR051260">
    <property type="entry name" value="Diverse_substr_monoxygenases"/>
</dbReference>
<keyword evidence="4" id="KW-0503">Monooxygenase</keyword>
<feature type="binding site" evidence="6">
    <location>
        <position position="148"/>
    </location>
    <ligand>
        <name>FMN</name>
        <dbReference type="ChEBI" id="CHEBI:58210"/>
    </ligand>
</feature>
<evidence type="ECO:0000256" key="4">
    <source>
        <dbReference type="ARBA" id="ARBA00023033"/>
    </source>
</evidence>
<dbReference type="NCBIfam" id="TIGR03860">
    <property type="entry name" value="FMN_nitrolo"/>
    <property type="match status" value="1"/>
</dbReference>
<comment type="similarity">
    <text evidence="5">Belongs to the NtaA/SnaA/DszA monooxygenase family.</text>
</comment>
<evidence type="ECO:0000259" key="7">
    <source>
        <dbReference type="Pfam" id="PF00296"/>
    </source>
</evidence>
<feature type="binding site" evidence="6">
    <location>
        <position position="96"/>
    </location>
    <ligand>
        <name>FMN</name>
        <dbReference type="ChEBI" id="CHEBI:58210"/>
    </ligand>
</feature>
<evidence type="ECO:0000256" key="6">
    <source>
        <dbReference type="PIRSR" id="PIRSR000337-1"/>
    </source>
</evidence>
<sequence length="450" mass="49973">MTANRKQLKLGFMVHGVGSSASAWRHPAVESDASVAFDFYRRQAQIAEAGKLDLVFIADVLYINERSTPHFVNHLEPLTLLAALGAVTSRIGLVGTLSTTYSEPYAGARQLASIDRISGGRAGWNVVTTGMRGAALNFGKAEDAHPDHDTRYRIAGEYLEAARGLWDSWEDDAFVRDKESGVFYDPDKLHTLDYRGEFFSVRGPLNIARSKQGHPVIFQAGSSEDGQNFAARHADAVMTGITEPEEARRYYRELKRKAAAAGRNPDDLLVMPSAAVVVGRTREEAEEKYEATASLLSIEEAMRYFAQFFDFHDFTQYPLDGPFPELGDLGRSSYQSFTDRVKREARDKGLTLRQTIRRFAAPKPRFLGSAAEVADGLQEWFETGSADGFILHSDVPGTLSDFAELVVPVLQERGLFRREYEADTLRGMLGLPVPRNRYEAARAARFKDGG</sequence>
<feature type="domain" description="Luciferase-like" evidence="7">
    <location>
        <begin position="29"/>
        <end position="384"/>
    </location>
</feature>
<feature type="binding site" evidence="6">
    <location>
        <position position="222"/>
    </location>
    <ligand>
        <name>FMN</name>
        <dbReference type="ChEBI" id="CHEBI:58210"/>
    </ligand>
</feature>
<dbReference type="GO" id="GO:0016705">
    <property type="term" value="F:oxidoreductase activity, acting on paired donors, with incorporation or reduction of molecular oxygen"/>
    <property type="evidence" value="ECO:0007669"/>
    <property type="project" value="InterPro"/>
</dbReference>
<evidence type="ECO:0000256" key="1">
    <source>
        <dbReference type="ARBA" id="ARBA00022630"/>
    </source>
</evidence>
<feature type="binding site" evidence="6">
    <location>
        <position position="152"/>
    </location>
    <ligand>
        <name>FMN</name>
        <dbReference type="ChEBI" id="CHEBI:58210"/>
    </ligand>
</feature>
<accession>A0AAX3N7I5</accession>
<dbReference type="SUPFAM" id="SSF51679">
    <property type="entry name" value="Bacterial luciferase-like"/>
    <property type="match status" value="1"/>
</dbReference>
<feature type="binding site" evidence="6">
    <location>
        <position position="223"/>
    </location>
    <ligand>
        <name>FMN</name>
        <dbReference type="ChEBI" id="CHEBI:58210"/>
    </ligand>
</feature>
<geneLocation type="plasmid" evidence="8 9">
    <name>unnamed1</name>
</geneLocation>
<dbReference type="AlphaFoldDB" id="A0AAX3N7I5"/>
<evidence type="ECO:0000313" key="9">
    <source>
        <dbReference type="Proteomes" id="UP001220962"/>
    </source>
</evidence>
<dbReference type="EMBL" id="CP118102">
    <property type="protein sequence ID" value="WDH85306.1"/>
    <property type="molecule type" value="Genomic_DNA"/>
</dbReference>
<dbReference type="GO" id="GO:0004497">
    <property type="term" value="F:monooxygenase activity"/>
    <property type="evidence" value="ECO:0007669"/>
    <property type="project" value="UniProtKB-KW"/>
</dbReference>
<dbReference type="Gene3D" id="3.20.20.30">
    <property type="entry name" value="Luciferase-like domain"/>
    <property type="match status" value="1"/>
</dbReference>
<keyword evidence="3" id="KW-0560">Oxidoreductase</keyword>